<dbReference type="Pfam" id="PF08240">
    <property type="entry name" value="ADH_N"/>
    <property type="match status" value="1"/>
</dbReference>
<dbReference type="SUPFAM" id="SSF51735">
    <property type="entry name" value="NAD(P)-binding Rossmann-fold domains"/>
    <property type="match status" value="1"/>
</dbReference>
<evidence type="ECO:0000313" key="2">
    <source>
        <dbReference type="EMBL" id="RST88531.1"/>
    </source>
</evidence>
<dbReference type="CDD" id="cd05280">
    <property type="entry name" value="MDR_yhdh_yhfp"/>
    <property type="match status" value="1"/>
</dbReference>
<evidence type="ECO:0000259" key="1">
    <source>
        <dbReference type="SMART" id="SM00829"/>
    </source>
</evidence>
<dbReference type="InterPro" id="IPR020843">
    <property type="entry name" value="ER"/>
</dbReference>
<dbReference type="InterPro" id="IPR014188">
    <property type="entry name" value="Acrylyl-CoA_reductase_AcuI"/>
</dbReference>
<dbReference type="PANTHER" id="PTHR43677">
    <property type="entry name" value="SHORT-CHAIN DEHYDROGENASE/REDUCTASE"/>
    <property type="match status" value="1"/>
</dbReference>
<dbReference type="NCBIfam" id="TIGR02823">
    <property type="entry name" value="oxido_YhdH"/>
    <property type="match status" value="1"/>
</dbReference>
<dbReference type="SMART" id="SM00829">
    <property type="entry name" value="PKS_ER"/>
    <property type="match status" value="1"/>
</dbReference>
<sequence length="336" mass="36640">MNNFNALWLSKTTDSTIETCIRKTQLEELSEGDVSIQSDYSSLNFKDALATQAKSGVIRSYPIIPGIDVSGKVIQSNQEDLPVGTNVLVTGYGLGVSHTGGLSEIVSVPHEWVVKTPKQATNREVMCFGTAGFTAALAIHALETKGEMTPKNQPNILVTGASGGVGSLAIQMLKQLGYTNVWALSRKKDSAKEFFQKIGATQVFTPEEITPDKKRPLLSQQFHYIIDTVGGHQLEILLPQMYYGGSLALCGNAGGISYTTTVLPHILRGVNLFGIDSVAVPMSLRTQIWDRMITEMKPADLSQHIQQEITLEQVPDACQTILQGNMQGRYLVRLTN</sequence>
<dbReference type="GO" id="GO:0043957">
    <property type="term" value="F:acryloyl-CoA reductase (NADPH) activity"/>
    <property type="evidence" value="ECO:0007669"/>
    <property type="project" value="TreeGrafter"/>
</dbReference>
<dbReference type="RefSeq" id="WP_125944011.1">
    <property type="nucleotide sequence ID" value="NZ_PXZH01000008.1"/>
</dbReference>
<keyword evidence="3" id="KW-1185">Reference proteome</keyword>
<proteinExistence type="predicted"/>
<accession>A0A429Z4A6</accession>
<dbReference type="InterPro" id="IPR013154">
    <property type="entry name" value="ADH-like_N"/>
</dbReference>
<dbReference type="PANTHER" id="PTHR43677:SF1">
    <property type="entry name" value="ACRYLYL-COA REDUCTASE ACUI-RELATED"/>
    <property type="match status" value="1"/>
</dbReference>
<evidence type="ECO:0000313" key="3">
    <source>
        <dbReference type="Proteomes" id="UP000277864"/>
    </source>
</evidence>
<comment type="caution">
    <text evidence="2">The sequence shown here is derived from an EMBL/GenBank/DDBJ whole genome shotgun (WGS) entry which is preliminary data.</text>
</comment>
<protein>
    <submittedName>
        <fullName evidence="2">NADPH:quinone reductase</fullName>
    </submittedName>
</protein>
<dbReference type="Gene3D" id="3.90.180.10">
    <property type="entry name" value="Medium-chain alcohol dehydrogenases, catalytic domain"/>
    <property type="match status" value="1"/>
</dbReference>
<dbReference type="OrthoDB" id="9782155at2"/>
<dbReference type="AlphaFoldDB" id="A0A429Z4A6"/>
<name>A0A429Z4A6_9ENTE</name>
<dbReference type="Pfam" id="PF00107">
    <property type="entry name" value="ADH_zinc_N"/>
    <property type="match status" value="1"/>
</dbReference>
<dbReference type="Proteomes" id="UP000277864">
    <property type="component" value="Unassembled WGS sequence"/>
</dbReference>
<dbReference type="Gene3D" id="3.40.50.720">
    <property type="entry name" value="NAD(P)-binding Rossmann-like Domain"/>
    <property type="match status" value="1"/>
</dbReference>
<feature type="domain" description="Enoyl reductase (ER)" evidence="1">
    <location>
        <begin position="12"/>
        <end position="332"/>
    </location>
</feature>
<dbReference type="InterPro" id="IPR051397">
    <property type="entry name" value="Zn-ADH-like_protein"/>
</dbReference>
<dbReference type="InterPro" id="IPR013149">
    <property type="entry name" value="ADH-like_C"/>
</dbReference>
<dbReference type="InterPro" id="IPR011032">
    <property type="entry name" value="GroES-like_sf"/>
</dbReference>
<gene>
    <name evidence="2" type="ORF">C7P63_09980</name>
</gene>
<organism evidence="2 3">
    <name type="scientific">Vagococcus humatus</name>
    <dbReference type="NCBI Taxonomy" id="1889241"/>
    <lineage>
        <taxon>Bacteria</taxon>
        <taxon>Bacillati</taxon>
        <taxon>Bacillota</taxon>
        <taxon>Bacilli</taxon>
        <taxon>Lactobacillales</taxon>
        <taxon>Enterococcaceae</taxon>
        <taxon>Vagococcus</taxon>
    </lineage>
</organism>
<dbReference type="SUPFAM" id="SSF50129">
    <property type="entry name" value="GroES-like"/>
    <property type="match status" value="1"/>
</dbReference>
<reference evidence="2 3" key="1">
    <citation type="submission" date="2018-03" db="EMBL/GenBank/DDBJ databases">
        <authorList>
            <person name="Gulvik C.A."/>
        </authorList>
    </citation>
    <scope>NUCLEOTIDE SEQUENCE [LARGE SCALE GENOMIC DNA]</scope>
    <source>
        <strain evidence="2 3">JCM 31581</strain>
    </source>
</reference>
<dbReference type="EMBL" id="PXZH01000008">
    <property type="protein sequence ID" value="RST88531.1"/>
    <property type="molecule type" value="Genomic_DNA"/>
</dbReference>
<dbReference type="InterPro" id="IPR036291">
    <property type="entry name" value="NAD(P)-bd_dom_sf"/>
</dbReference>